<dbReference type="Pfam" id="PF00582">
    <property type="entry name" value="Usp"/>
    <property type="match status" value="2"/>
</dbReference>
<protein>
    <submittedName>
        <fullName evidence="3">Universal stress protein</fullName>
    </submittedName>
</protein>
<dbReference type="EMBL" id="VOOS01000001">
    <property type="protein sequence ID" value="TXB66999.1"/>
    <property type="molecule type" value="Genomic_DNA"/>
</dbReference>
<evidence type="ECO:0000256" key="1">
    <source>
        <dbReference type="ARBA" id="ARBA00008791"/>
    </source>
</evidence>
<feature type="domain" description="UspA" evidence="2">
    <location>
        <begin position="1"/>
        <end position="143"/>
    </location>
</feature>
<evidence type="ECO:0000259" key="2">
    <source>
        <dbReference type="Pfam" id="PF00582"/>
    </source>
</evidence>
<organism evidence="3 4">
    <name type="scientific">Vicingus serpentipes</name>
    <dbReference type="NCBI Taxonomy" id="1926625"/>
    <lineage>
        <taxon>Bacteria</taxon>
        <taxon>Pseudomonadati</taxon>
        <taxon>Bacteroidota</taxon>
        <taxon>Flavobacteriia</taxon>
        <taxon>Flavobacteriales</taxon>
        <taxon>Vicingaceae</taxon>
        <taxon>Vicingus</taxon>
    </lineage>
</organism>
<feature type="domain" description="UspA" evidence="2">
    <location>
        <begin position="169"/>
        <end position="274"/>
    </location>
</feature>
<gene>
    <name evidence="3" type="ORF">FRY74_02110</name>
</gene>
<keyword evidence="4" id="KW-1185">Reference proteome</keyword>
<dbReference type="SUPFAM" id="SSF52402">
    <property type="entry name" value="Adenine nucleotide alpha hydrolases-like"/>
    <property type="match status" value="2"/>
</dbReference>
<dbReference type="AlphaFoldDB" id="A0A5C6RYX4"/>
<dbReference type="InterPro" id="IPR014729">
    <property type="entry name" value="Rossmann-like_a/b/a_fold"/>
</dbReference>
<dbReference type="InterPro" id="IPR006016">
    <property type="entry name" value="UspA"/>
</dbReference>
<dbReference type="PANTHER" id="PTHR46268">
    <property type="entry name" value="STRESS RESPONSE PROTEIN NHAX"/>
    <property type="match status" value="1"/>
</dbReference>
<reference evidence="3 4" key="1">
    <citation type="submission" date="2019-08" db="EMBL/GenBank/DDBJ databases">
        <title>Genome of Vicingus serpentipes NCIMB 15042.</title>
        <authorList>
            <person name="Bowman J.P."/>
        </authorList>
    </citation>
    <scope>NUCLEOTIDE SEQUENCE [LARGE SCALE GENOMIC DNA]</scope>
    <source>
        <strain evidence="3 4">NCIMB 15042</strain>
    </source>
</reference>
<dbReference type="RefSeq" id="WP_147098135.1">
    <property type="nucleotide sequence ID" value="NZ_VOOS01000001.1"/>
</dbReference>
<sequence>MVKNILVPTDFSKCSMYAVKLAAKIAREVNATLHFLHVIEVPVVAYDVGMVNFESLPQAMFMRELADKNMIQLFEEGFLEGLNVKTTIEYDAIYKRINQYVSKNDIGLIVMGSHGASGISELVIGSNAERVTRYAECPVLTIKKEHNNFDVKNIVLASNFYGETDIMFKEYEKLKGLFNAKLHLLKVITPANFEATSRSKNIINDFVQKHKIENCSVNIYNHENAEEGILEFSEEVKADMILIGTHGRTGLSHLINGSIAEDLLNHASRPVLSIKIDIPENEHDVLFPEA</sequence>
<dbReference type="CDD" id="cd00293">
    <property type="entry name" value="USP-like"/>
    <property type="match status" value="2"/>
</dbReference>
<dbReference type="Proteomes" id="UP000321721">
    <property type="component" value="Unassembled WGS sequence"/>
</dbReference>
<comment type="similarity">
    <text evidence="1">Belongs to the universal stress protein A family.</text>
</comment>
<dbReference type="PRINTS" id="PR01438">
    <property type="entry name" value="UNVRSLSTRESS"/>
</dbReference>
<evidence type="ECO:0000313" key="3">
    <source>
        <dbReference type="EMBL" id="TXB66999.1"/>
    </source>
</evidence>
<evidence type="ECO:0000313" key="4">
    <source>
        <dbReference type="Proteomes" id="UP000321721"/>
    </source>
</evidence>
<accession>A0A5C6RYX4</accession>
<name>A0A5C6RYX4_9FLAO</name>
<dbReference type="InterPro" id="IPR006015">
    <property type="entry name" value="Universal_stress_UspA"/>
</dbReference>
<dbReference type="Gene3D" id="3.40.50.620">
    <property type="entry name" value="HUPs"/>
    <property type="match status" value="2"/>
</dbReference>
<dbReference type="OrthoDB" id="9788959at2"/>
<proteinExistence type="inferred from homology"/>
<dbReference type="PANTHER" id="PTHR46268:SF22">
    <property type="entry name" value="SENSOR PROTEIN KDPD-RELATED"/>
    <property type="match status" value="1"/>
</dbReference>
<comment type="caution">
    <text evidence="3">The sequence shown here is derived from an EMBL/GenBank/DDBJ whole genome shotgun (WGS) entry which is preliminary data.</text>
</comment>